<keyword evidence="3 5" id="KW-0378">Hydrolase</keyword>
<dbReference type="PANTHER" id="PTHR11358:SF26">
    <property type="entry name" value="GUANIDINO ACID HYDROLASE, MITOCHONDRIAL"/>
    <property type="match status" value="1"/>
</dbReference>
<dbReference type="EMBL" id="JAGQHR010000598">
    <property type="protein sequence ID" value="MCA9729179.1"/>
    <property type="molecule type" value="Genomic_DNA"/>
</dbReference>
<name>A0A956RRZ6_UNCEI</name>
<sequence length="318" mass="34625">MPKYHPPDAMVSPRICGVRTFMKLPHVVTTEDIDFAIVGIPFDTGATYRVGARFGPEAIRAGSTMLRPFNGILGVDIFEHLSGVDYGDVPVVPGDIQASYDTIVDGLSPLVDAGVTTIGLGGDHSITLAELRAISRKHGPLGMVQIDAHPDTWKGHWGQRYNHGTVFRRATEEGILDPSRVIQVGMRGSIYGWEDYEQSRQLGMELIPMHEVRDMGLPAVIQRMKDRVQDGPTFLTFDIDSLDPVYAPGTGTPEVGGFTSHEGLSLVRGLTGIDFVGADLVEVLPAYDHAEVTAMTAANVIFEFLSLLALRKKERSGK</sequence>
<dbReference type="GO" id="GO:0046872">
    <property type="term" value="F:metal ion binding"/>
    <property type="evidence" value="ECO:0007669"/>
    <property type="project" value="UniProtKB-KW"/>
</dbReference>
<dbReference type="CDD" id="cd11592">
    <property type="entry name" value="Agmatinase_PAH"/>
    <property type="match status" value="1"/>
</dbReference>
<dbReference type="PIRSF" id="PIRSF036979">
    <property type="entry name" value="Arginase"/>
    <property type="match status" value="1"/>
</dbReference>
<dbReference type="Pfam" id="PF00491">
    <property type="entry name" value="Arginase"/>
    <property type="match status" value="1"/>
</dbReference>
<feature type="binding site" evidence="4">
    <location>
        <position position="151"/>
    </location>
    <ligand>
        <name>Mn(2+)</name>
        <dbReference type="ChEBI" id="CHEBI:29035"/>
        <label>1</label>
    </ligand>
</feature>
<evidence type="ECO:0000313" key="6">
    <source>
        <dbReference type="EMBL" id="MCA9729179.1"/>
    </source>
</evidence>
<dbReference type="PROSITE" id="PS51409">
    <property type="entry name" value="ARGINASE_2"/>
    <property type="match status" value="1"/>
</dbReference>
<dbReference type="SUPFAM" id="SSF52768">
    <property type="entry name" value="Arginase/deacetylase"/>
    <property type="match status" value="1"/>
</dbReference>
<dbReference type="GO" id="GO:0008783">
    <property type="term" value="F:agmatinase activity"/>
    <property type="evidence" value="ECO:0007669"/>
    <property type="project" value="UniProtKB-EC"/>
</dbReference>
<reference evidence="6" key="1">
    <citation type="submission" date="2020-04" db="EMBL/GenBank/DDBJ databases">
        <authorList>
            <person name="Zhang T."/>
        </authorList>
    </citation>
    <scope>NUCLEOTIDE SEQUENCE</scope>
    <source>
        <strain evidence="6">HKST-UBA01</strain>
    </source>
</reference>
<evidence type="ECO:0000313" key="7">
    <source>
        <dbReference type="Proteomes" id="UP000697710"/>
    </source>
</evidence>
<comment type="similarity">
    <text evidence="1">Belongs to the arginase family. Agmatinase subfamily.</text>
</comment>
<reference evidence="6" key="2">
    <citation type="journal article" date="2021" name="Microbiome">
        <title>Successional dynamics and alternative stable states in a saline activated sludge microbial community over 9 years.</title>
        <authorList>
            <person name="Wang Y."/>
            <person name="Ye J."/>
            <person name="Ju F."/>
            <person name="Liu L."/>
            <person name="Boyd J.A."/>
            <person name="Deng Y."/>
            <person name="Parks D.H."/>
            <person name="Jiang X."/>
            <person name="Yin X."/>
            <person name="Woodcroft B.J."/>
            <person name="Tyson G.W."/>
            <person name="Hugenholtz P."/>
            <person name="Polz M.F."/>
            <person name="Zhang T."/>
        </authorList>
    </citation>
    <scope>NUCLEOTIDE SEQUENCE</scope>
    <source>
        <strain evidence="6">HKST-UBA01</strain>
    </source>
</reference>
<feature type="binding site" evidence="4">
    <location>
        <position position="147"/>
    </location>
    <ligand>
        <name>Mn(2+)</name>
        <dbReference type="ChEBI" id="CHEBI:29035"/>
        <label>1</label>
    </ligand>
</feature>
<feature type="binding site" evidence="4">
    <location>
        <position position="238"/>
    </location>
    <ligand>
        <name>Mn(2+)</name>
        <dbReference type="ChEBI" id="CHEBI:29035"/>
        <label>1</label>
    </ligand>
</feature>
<dbReference type="NCBIfam" id="TIGR01230">
    <property type="entry name" value="agmatinase"/>
    <property type="match status" value="1"/>
</dbReference>
<evidence type="ECO:0000256" key="4">
    <source>
        <dbReference type="PIRSR" id="PIRSR036979-1"/>
    </source>
</evidence>
<keyword evidence="4" id="KW-0464">Manganese</keyword>
<dbReference type="PANTHER" id="PTHR11358">
    <property type="entry name" value="ARGINASE/AGMATINASE"/>
    <property type="match status" value="1"/>
</dbReference>
<evidence type="ECO:0000256" key="3">
    <source>
        <dbReference type="ARBA" id="ARBA00022801"/>
    </source>
</evidence>
<dbReference type="Gene3D" id="3.40.800.10">
    <property type="entry name" value="Ureohydrolase domain"/>
    <property type="match status" value="1"/>
</dbReference>
<dbReference type="NCBIfam" id="NF002564">
    <property type="entry name" value="PRK02190.1"/>
    <property type="match status" value="1"/>
</dbReference>
<keyword evidence="2 4" id="KW-0479">Metal-binding</keyword>
<protein>
    <submittedName>
        <fullName evidence="6">Agmatinase</fullName>
        <ecNumber evidence="6">3.5.3.11</ecNumber>
    </submittedName>
</protein>
<dbReference type="PROSITE" id="PS01053">
    <property type="entry name" value="ARGINASE_1"/>
    <property type="match status" value="1"/>
</dbReference>
<dbReference type="InterPro" id="IPR023696">
    <property type="entry name" value="Ureohydrolase_dom_sf"/>
</dbReference>
<comment type="caution">
    <text evidence="6">The sequence shown here is derived from an EMBL/GenBank/DDBJ whole genome shotgun (WGS) entry which is preliminary data.</text>
</comment>
<dbReference type="Proteomes" id="UP000697710">
    <property type="component" value="Unassembled WGS sequence"/>
</dbReference>
<dbReference type="InterPro" id="IPR006035">
    <property type="entry name" value="Ureohydrolase"/>
</dbReference>
<dbReference type="InterPro" id="IPR020855">
    <property type="entry name" value="Ureohydrolase_Mn_BS"/>
</dbReference>
<evidence type="ECO:0000256" key="1">
    <source>
        <dbReference type="ARBA" id="ARBA00009227"/>
    </source>
</evidence>
<organism evidence="6 7">
    <name type="scientific">Eiseniibacteriota bacterium</name>
    <dbReference type="NCBI Taxonomy" id="2212470"/>
    <lineage>
        <taxon>Bacteria</taxon>
        <taxon>Candidatus Eiseniibacteriota</taxon>
    </lineage>
</organism>
<proteinExistence type="inferred from homology"/>
<comment type="cofactor">
    <cofactor evidence="4">
        <name>Mn(2+)</name>
        <dbReference type="ChEBI" id="CHEBI:29035"/>
    </cofactor>
    <text evidence="4">Binds 2 manganese ions per subunit.</text>
</comment>
<feature type="binding site" evidence="4">
    <location>
        <position position="240"/>
    </location>
    <ligand>
        <name>Mn(2+)</name>
        <dbReference type="ChEBI" id="CHEBI:29035"/>
        <label>1</label>
    </ligand>
</feature>
<dbReference type="GO" id="GO:0033389">
    <property type="term" value="P:putrescine biosynthetic process from arginine, via agmatine"/>
    <property type="evidence" value="ECO:0007669"/>
    <property type="project" value="TreeGrafter"/>
</dbReference>
<feature type="binding site" evidence="4">
    <location>
        <position position="124"/>
    </location>
    <ligand>
        <name>Mn(2+)</name>
        <dbReference type="ChEBI" id="CHEBI:29035"/>
        <label>2</label>
    </ligand>
</feature>
<dbReference type="AlphaFoldDB" id="A0A956RRZ6"/>
<gene>
    <name evidence="6" type="primary">speB</name>
    <name evidence="6" type="ORF">KC729_15935</name>
</gene>
<evidence type="ECO:0000256" key="5">
    <source>
        <dbReference type="RuleBase" id="RU003684"/>
    </source>
</evidence>
<dbReference type="EC" id="3.5.3.11" evidence="6"/>
<accession>A0A956RRZ6</accession>
<feature type="binding site" evidence="4">
    <location>
        <position position="149"/>
    </location>
    <ligand>
        <name>Mn(2+)</name>
        <dbReference type="ChEBI" id="CHEBI:29035"/>
        <label>1</label>
    </ligand>
</feature>
<dbReference type="InterPro" id="IPR005925">
    <property type="entry name" value="Agmatinase-rel"/>
</dbReference>
<evidence type="ECO:0000256" key="2">
    <source>
        <dbReference type="ARBA" id="ARBA00022723"/>
    </source>
</evidence>